<comment type="caution">
    <text evidence="3">The sequence shown here is derived from an EMBL/GenBank/DDBJ whole genome shotgun (WGS) entry which is preliminary data.</text>
</comment>
<organism evidence="3 4">
    <name type="scientific">Rothia santali</name>
    <dbReference type="NCBI Taxonomy" id="2949643"/>
    <lineage>
        <taxon>Bacteria</taxon>
        <taxon>Bacillati</taxon>
        <taxon>Actinomycetota</taxon>
        <taxon>Actinomycetes</taxon>
        <taxon>Micrococcales</taxon>
        <taxon>Micrococcaceae</taxon>
        <taxon>Rothia</taxon>
    </lineage>
</organism>
<feature type="region of interest" description="Disordered" evidence="1">
    <location>
        <begin position="103"/>
        <end position="155"/>
    </location>
</feature>
<proteinExistence type="predicted"/>
<gene>
    <name evidence="3" type="ORF">NBM05_05180</name>
</gene>
<feature type="transmembrane region" description="Helical" evidence="2">
    <location>
        <begin position="160"/>
        <end position="185"/>
    </location>
</feature>
<keyword evidence="2" id="KW-1133">Transmembrane helix</keyword>
<name>A0A9X2KKU6_9MICC</name>
<evidence type="ECO:0000313" key="3">
    <source>
        <dbReference type="EMBL" id="MCP3425426.1"/>
    </source>
</evidence>
<keyword evidence="2" id="KW-0472">Membrane</keyword>
<dbReference type="EMBL" id="JANAFB010000009">
    <property type="protein sequence ID" value="MCP3425426.1"/>
    <property type="molecule type" value="Genomic_DNA"/>
</dbReference>
<sequence>MDELELWTGFNGALAAASAALAGLIMVVLSVNVREVLAYPGVSARAAASLALLVLTLVCSLLGLIPAGGTVAYGALTLAGCVVVWAIAGRAMYVLARNPASAAHRPGGSGPDDSCPTPPPGSRPAQHPDPRSAPPADPRSTPLVEPHGGRATNRDGLRHLAGNGVVFLGPLVLFSVGGVLLLLGLPSGTYWLAYGSLGALAGSMLFSWIALIEILR</sequence>
<dbReference type="RefSeq" id="WP_254165638.1">
    <property type="nucleotide sequence ID" value="NZ_JANAFB010000009.1"/>
</dbReference>
<feature type="transmembrane region" description="Helical" evidence="2">
    <location>
        <begin position="45"/>
        <end position="65"/>
    </location>
</feature>
<evidence type="ECO:0000313" key="4">
    <source>
        <dbReference type="Proteomes" id="UP001139502"/>
    </source>
</evidence>
<dbReference type="Proteomes" id="UP001139502">
    <property type="component" value="Unassembled WGS sequence"/>
</dbReference>
<keyword evidence="2" id="KW-0812">Transmembrane</keyword>
<feature type="transmembrane region" description="Helical" evidence="2">
    <location>
        <begin position="12"/>
        <end position="33"/>
    </location>
</feature>
<evidence type="ECO:0000256" key="1">
    <source>
        <dbReference type="SAM" id="MobiDB-lite"/>
    </source>
</evidence>
<feature type="transmembrane region" description="Helical" evidence="2">
    <location>
        <begin position="191"/>
        <end position="215"/>
    </location>
</feature>
<feature type="transmembrane region" description="Helical" evidence="2">
    <location>
        <begin position="71"/>
        <end position="95"/>
    </location>
</feature>
<accession>A0A9X2KKU6</accession>
<protein>
    <submittedName>
        <fullName evidence="3">Uncharacterized protein</fullName>
    </submittedName>
</protein>
<reference evidence="3" key="1">
    <citation type="submission" date="2022-06" db="EMBL/GenBank/DDBJ databases">
        <title>Rothia sp. isolated from sandalwood seedling.</title>
        <authorList>
            <person name="Tuikhar N."/>
            <person name="Kirdat K."/>
            <person name="Thorat V."/>
            <person name="Swetha P."/>
            <person name="Padma S."/>
            <person name="Sundararaj R."/>
            <person name="Yadav A."/>
        </authorList>
    </citation>
    <scope>NUCLEOTIDE SEQUENCE</scope>
    <source>
        <strain evidence="3">AR01</strain>
    </source>
</reference>
<dbReference type="AlphaFoldDB" id="A0A9X2KKU6"/>
<evidence type="ECO:0000256" key="2">
    <source>
        <dbReference type="SAM" id="Phobius"/>
    </source>
</evidence>
<keyword evidence="4" id="KW-1185">Reference proteome</keyword>